<evidence type="ECO:0008006" key="3">
    <source>
        <dbReference type="Google" id="ProtNLM"/>
    </source>
</evidence>
<dbReference type="Pfam" id="PF09697">
    <property type="entry name" value="Porph_ging"/>
    <property type="match status" value="1"/>
</dbReference>
<accession>A0A9R1CBA2</accession>
<sequence>MRFTSIENDTLHSDDRKVLVGDRMSVDYSQTTYYYDSIGTDMYVHGAENVPMCQDFVFPYEIFNHYTDKTNRIYYRMFMDTGILRYDEEIQPQEWKPVPNEHKIIMGHTCNKATTVYKGRSYVAWYTLDIPIPLGPFKFQGLPGLILAISDSEGKYAWRATGLERTKRPIVEYRYSNVIPCSRKKARATISKMFKAPFAHINSMGQQVFIMGTDGGVRQASPQYDEHSMNVFFLEKE</sequence>
<protein>
    <recommendedName>
        <fullName evidence="3">GLPGLI family protein</fullName>
    </recommendedName>
</protein>
<dbReference type="AlphaFoldDB" id="A0A9R1CBA2"/>
<dbReference type="InterPro" id="IPR005901">
    <property type="entry name" value="GLPGLI"/>
</dbReference>
<dbReference type="EMBL" id="BPUB01000002">
    <property type="protein sequence ID" value="GJG59438.1"/>
    <property type="molecule type" value="Genomic_DNA"/>
</dbReference>
<organism evidence="1 2">
    <name type="scientific">Prevotella lacticifex</name>
    <dbReference type="NCBI Taxonomy" id="2854755"/>
    <lineage>
        <taxon>Bacteria</taxon>
        <taxon>Pseudomonadati</taxon>
        <taxon>Bacteroidota</taxon>
        <taxon>Bacteroidia</taxon>
        <taxon>Bacteroidales</taxon>
        <taxon>Prevotellaceae</taxon>
        <taxon>Prevotella</taxon>
    </lineage>
</organism>
<comment type="caution">
    <text evidence="1">The sequence shown here is derived from an EMBL/GenBank/DDBJ whole genome shotgun (WGS) entry which is preliminary data.</text>
</comment>
<gene>
    <name evidence="1" type="ORF">PRLR5076_22890</name>
</gene>
<dbReference type="Proteomes" id="UP000825483">
    <property type="component" value="Unassembled WGS sequence"/>
</dbReference>
<keyword evidence="2" id="KW-1185">Reference proteome</keyword>
<evidence type="ECO:0000313" key="1">
    <source>
        <dbReference type="EMBL" id="GJG59438.1"/>
    </source>
</evidence>
<dbReference type="NCBIfam" id="TIGR01200">
    <property type="entry name" value="GLPGLI"/>
    <property type="match status" value="1"/>
</dbReference>
<reference evidence="1" key="1">
    <citation type="journal article" date="2022" name="Int. J. Syst. Evol. Microbiol.">
        <title>Prevotella lacticifex sp. nov., isolated from the rumen of cows.</title>
        <authorList>
            <person name="Shinkai T."/>
            <person name="Ikeyama N."/>
            <person name="Kumagai M."/>
            <person name="Ohmori H."/>
            <person name="Sakamoto M."/>
            <person name="Ohkuma M."/>
            <person name="Mitsumori M."/>
        </authorList>
    </citation>
    <scope>NUCLEOTIDE SEQUENCE</scope>
    <source>
        <strain evidence="1">R5076</strain>
    </source>
</reference>
<proteinExistence type="predicted"/>
<name>A0A9R1CBA2_9BACT</name>
<evidence type="ECO:0000313" key="2">
    <source>
        <dbReference type="Proteomes" id="UP000825483"/>
    </source>
</evidence>